<dbReference type="PROSITE" id="PS50089">
    <property type="entry name" value="ZF_RING_2"/>
    <property type="match status" value="1"/>
</dbReference>
<dbReference type="InterPro" id="IPR050628">
    <property type="entry name" value="SNF2_RAD54_helicase_TF"/>
</dbReference>
<dbReference type="InterPro" id="IPR001841">
    <property type="entry name" value="Znf_RING"/>
</dbReference>
<dbReference type="ExpressionAtlas" id="A0A1D6PUW3">
    <property type="expression patterns" value="baseline and differential"/>
</dbReference>
<dbReference type="Gene3D" id="3.40.50.300">
    <property type="entry name" value="P-loop containing nucleotide triphosphate hydrolases"/>
    <property type="match status" value="1"/>
</dbReference>
<evidence type="ECO:0000256" key="4">
    <source>
        <dbReference type="ARBA" id="ARBA00022771"/>
    </source>
</evidence>
<organism evidence="11">
    <name type="scientific">Zea mays</name>
    <name type="common">Maize</name>
    <dbReference type="NCBI Taxonomy" id="4577"/>
    <lineage>
        <taxon>Eukaryota</taxon>
        <taxon>Viridiplantae</taxon>
        <taxon>Streptophyta</taxon>
        <taxon>Embryophyta</taxon>
        <taxon>Tracheophyta</taxon>
        <taxon>Spermatophyta</taxon>
        <taxon>Magnoliopsida</taxon>
        <taxon>Liliopsida</taxon>
        <taxon>Poales</taxon>
        <taxon>Poaceae</taxon>
        <taxon>PACMAD clade</taxon>
        <taxon>Panicoideae</taxon>
        <taxon>Andropogonodae</taxon>
        <taxon>Andropogoneae</taxon>
        <taxon>Tripsacinae</taxon>
        <taxon>Zea</taxon>
    </lineage>
</organism>
<feature type="region of interest" description="Disordered" evidence="9">
    <location>
        <begin position="46"/>
        <end position="69"/>
    </location>
</feature>
<dbReference type="IntAct" id="A0A1D6PUW3">
    <property type="interactions" value="11"/>
</dbReference>
<feature type="region of interest" description="Disordered" evidence="9">
    <location>
        <begin position="493"/>
        <end position="534"/>
    </location>
</feature>
<gene>
    <name evidence="11" type="ORF">ZEAMMB73_Zm00001d049455</name>
</gene>
<dbReference type="Pfam" id="PF00097">
    <property type="entry name" value="zf-C3HC4"/>
    <property type="match status" value="1"/>
</dbReference>
<dbReference type="Pfam" id="PF00271">
    <property type="entry name" value="Helicase_C"/>
    <property type="match status" value="1"/>
</dbReference>
<evidence type="ECO:0000313" key="11">
    <source>
        <dbReference type="EMBL" id="AQK50398.1"/>
    </source>
</evidence>
<keyword evidence="4" id="KW-0863">Zinc-finger</keyword>
<keyword evidence="10" id="KW-0812">Transmembrane</keyword>
<dbReference type="AlphaFoldDB" id="A0A1D6PUW3"/>
<dbReference type="InterPro" id="IPR027417">
    <property type="entry name" value="P-loop_NTPase"/>
</dbReference>
<dbReference type="InterPro" id="IPR001650">
    <property type="entry name" value="Helicase_C-like"/>
</dbReference>
<evidence type="ECO:0000256" key="2">
    <source>
        <dbReference type="ARBA" id="ARBA00022723"/>
    </source>
</evidence>
<protein>
    <submittedName>
        <fullName evidence="11">Putative SNF2-domain/RING finger domain/helicase domain protein</fullName>
    </submittedName>
</protein>
<dbReference type="InterPro" id="IPR038718">
    <property type="entry name" value="SNF2-like_sf"/>
</dbReference>
<accession>A0A1D6PUW3</accession>
<evidence type="ECO:0000256" key="7">
    <source>
        <dbReference type="ARBA" id="ARBA00022833"/>
    </source>
</evidence>
<dbReference type="GO" id="GO:0016787">
    <property type="term" value="F:hydrolase activity"/>
    <property type="evidence" value="ECO:0007669"/>
    <property type="project" value="UniProtKB-KW"/>
</dbReference>
<dbReference type="SMART" id="SM00490">
    <property type="entry name" value="HELICc"/>
    <property type="match status" value="1"/>
</dbReference>
<dbReference type="GO" id="GO:0004386">
    <property type="term" value="F:helicase activity"/>
    <property type="evidence" value="ECO:0007669"/>
    <property type="project" value="UniProtKB-KW"/>
</dbReference>
<sequence length="1100" mass="122120">MNENSAIIISDSDDDSIGSIFDDDDQPASAIARLDQNAEGRIINFEDEDWQRSAPAPPSTKPTENNNGQYRILPASLTNGRHAESSRYTFGSVDRIHPHANPYMAMRPGHSTSSRIDSVVEKHNSSTADANDNNKRVLPSSFSNGNTSKSMHPIVASETRKLPLPLSTKKSPNIGENRMGTNIANGNLQPSSSIMARGTSSTLNTHKVDDDDDVIVYGGSSSHRVLPSTFEATNSNNSEVAKGFETHSRLNPENRVLDYAERAVYQEALQNISREKSEDDLPEGVLAVPLLRHQKMALAWMVSKENSSHCAGGILADDQGLGKTVSTIALIQKQRMEQSKFMFVDSDRLKSEALNLDEDDEGEQTVSNEPKKDQGACSLSTSAGTSAELFVNQPNNVVNKMVETKAERKKKAKVSTSSASTSRSMTRPAAGTLVVCPASVLKQWSNELTDKVSESAKLSVLVYHGGARTKDPRELAKYDVVVTTYTIVANEVPKQMADDDADQKNSEEPSASNKRKPSANMQNKAKKKKKKLKDSNFDLDSGPIARVRWFRVVLDEAQTIKNFRTVVARACCGLRAKRRWCLSGTPIQNAIDDLFSYFRFLKYDPYCTYNSFCTMIKHPIARDAINGYKKLQAVLKVVLLRRTKGDKNVFLLYVSSCSCIFMLLYVCHLNVICTRIVCRYRTCEEVFFSYSFNLTCMLGVNIPYLHVVFSFTWLCLRLPIINLPPKTINLNKVDFTQEERSFYLMLEERSRQQFKAFAAAGTLKQNYANILLMLLRLRQACDHPILVKGNQSEYGGDGSIEMAKKLPKEVVIDLLAKLEVGSTLCGLCNDTPEDAIVTICGHVFCYQCIHERITTDENMCPAPNCSRTLGLELLFSSGALKICISGKSSSAVASSSSDNESSSISQSSFVSSKIQAAIDILNSIIVMDPLTESYTMESSRSGLGPVKAIVFSQWTGMLDLLELSLNINCIQYRRLDGTMSLNLREKNVKDFNTDPEVRVMIMSLKAGNLGLNMVSACHVILLDLWWNPYAEDQAVDRAHRIGQTRPVTVSRLTVKDTVEDRILALQEEKRTMVNSAFGDDKAGGHATRLTVEDLRYLFRI</sequence>
<evidence type="ECO:0000256" key="1">
    <source>
        <dbReference type="ARBA" id="ARBA00008438"/>
    </source>
</evidence>
<dbReference type="InterPro" id="IPR014001">
    <property type="entry name" value="Helicase_ATP-bd"/>
</dbReference>
<evidence type="ECO:0000256" key="6">
    <source>
        <dbReference type="ARBA" id="ARBA00022806"/>
    </source>
</evidence>
<dbReference type="InParanoid" id="A0A1D6PUW3"/>
<dbReference type="InterPro" id="IPR018957">
    <property type="entry name" value="Znf_C3HC4_RING-type"/>
</dbReference>
<dbReference type="SUPFAM" id="SSF52540">
    <property type="entry name" value="P-loop containing nucleoside triphosphate hydrolases"/>
    <property type="match status" value="2"/>
</dbReference>
<comment type="similarity">
    <text evidence="1">Belongs to the SNF2/RAD54 helicase family. RAD16 subfamily.</text>
</comment>
<feature type="region of interest" description="Disordered" evidence="9">
    <location>
        <begin position="403"/>
        <end position="425"/>
    </location>
</feature>
<dbReference type="CDD" id="cd18793">
    <property type="entry name" value="SF2_C_SNF"/>
    <property type="match status" value="1"/>
</dbReference>
<dbReference type="FunCoup" id="A0A1D6PUW3">
    <property type="interactions" value="607"/>
</dbReference>
<dbReference type="PROSITE" id="PS51194">
    <property type="entry name" value="HELICASE_CTER"/>
    <property type="match status" value="1"/>
</dbReference>
<feature type="compositionally biased region" description="Low complexity" evidence="9">
    <location>
        <begin position="414"/>
        <end position="425"/>
    </location>
</feature>
<dbReference type="SMART" id="SM00487">
    <property type="entry name" value="DEXDc"/>
    <property type="match status" value="1"/>
</dbReference>
<dbReference type="Gene3D" id="3.30.40.10">
    <property type="entry name" value="Zinc/RING finger domain, C3HC4 (zinc finger)"/>
    <property type="match status" value="1"/>
</dbReference>
<evidence type="ECO:0000256" key="8">
    <source>
        <dbReference type="ARBA" id="ARBA00022840"/>
    </source>
</evidence>
<evidence type="ECO:0000256" key="3">
    <source>
        <dbReference type="ARBA" id="ARBA00022741"/>
    </source>
</evidence>
<evidence type="ECO:0000256" key="10">
    <source>
        <dbReference type="SAM" id="Phobius"/>
    </source>
</evidence>
<dbReference type="InterPro" id="IPR000330">
    <property type="entry name" value="SNF2_N"/>
</dbReference>
<proteinExistence type="inferred from homology"/>
<keyword evidence="10" id="KW-1133">Transmembrane helix</keyword>
<feature type="transmembrane region" description="Helical" evidence="10">
    <location>
        <begin position="650"/>
        <end position="678"/>
    </location>
</feature>
<dbReference type="PROSITE" id="PS00518">
    <property type="entry name" value="ZF_RING_1"/>
    <property type="match status" value="1"/>
</dbReference>
<feature type="region of interest" description="Disordered" evidence="9">
    <location>
        <begin position="1"/>
        <end position="23"/>
    </location>
</feature>
<dbReference type="CDD" id="cd18008">
    <property type="entry name" value="DEXDc_SHPRH-like"/>
    <property type="match status" value="1"/>
</dbReference>
<feature type="region of interest" description="Disordered" evidence="9">
    <location>
        <begin position="104"/>
        <end position="191"/>
    </location>
</feature>
<keyword evidence="5" id="KW-0378">Hydrolase</keyword>
<keyword evidence="2" id="KW-0479">Metal-binding</keyword>
<feature type="compositionally biased region" description="Low complexity" evidence="9">
    <location>
        <begin position="1"/>
        <end position="10"/>
    </location>
</feature>
<dbReference type="Gene3D" id="3.40.50.10810">
    <property type="entry name" value="Tandem AAA-ATPase domain"/>
    <property type="match status" value="3"/>
</dbReference>
<keyword evidence="6 11" id="KW-0347">Helicase</keyword>
<name>A0A1D6PUW3_MAIZE</name>
<dbReference type="InterPro" id="IPR013083">
    <property type="entry name" value="Znf_RING/FYVE/PHD"/>
</dbReference>
<feature type="compositionally biased region" description="Acidic residues" evidence="9">
    <location>
        <begin position="11"/>
        <end position="23"/>
    </location>
</feature>
<dbReference type="PANTHER" id="PTHR45626:SF24">
    <property type="entry name" value="HELICASE-LIKE TRANSCRIPTION FACTOR CHR28-RELATED"/>
    <property type="match status" value="1"/>
</dbReference>
<feature type="transmembrane region" description="Helical" evidence="10">
    <location>
        <begin position="690"/>
        <end position="714"/>
    </location>
</feature>
<reference evidence="11" key="1">
    <citation type="submission" date="2015-12" db="EMBL/GenBank/DDBJ databases">
        <title>Update maize B73 reference genome by single molecule sequencing technologies.</title>
        <authorList>
            <consortium name="Maize Genome Sequencing Project"/>
            <person name="Ware D."/>
        </authorList>
    </citation>
    <scope>NUCLEOTIDE SEQUENCE</scope>
    <source>
        <tissue evidence="11">Seedling</tissue>
    </source>
</reference>
<keyword evidence="3" id="KW-0547">Nucleotide-binding</keyword>
<keyword evidence="8" id="KW-0067">ATP-binding</keyword>
<feature type="compositionally biased region" description="Polar residues" evidence="9">
    <location>
        <begin position="140"/>
        <end position="150"/>
    </location>
</feature>
<dbReference type="InterPro" id="IPR049730">
    <property type="entry name" value="SNF2/RAD54-like_C"/>
</dbReference>
<dbReference type="EMBL" id="CM000780">
    <property type="protein sequence ID" value="AQK50398.1"/>
    <property type="molecule type" value="Genomic_DNA"/>
</dbReference>
<dbReference type="PROSITE" id="PS51192">
    <property type="entry name" value="HELICASE_ATP_BIND_1"/>
    <property type="match status" value="1"/>
</dbReference>
<dbReference type="Pfam" id="PF00176">
    <property type="entry name" value="SNF2-rel_dom"/>
    <property type="match status" value="1"/>
</dbReference>
<keyword evidence="7" id="KW-0862">Zinc</keyword>
<keyword evidence="10" id="KW-0472">Membrane</keyword>
<dbReference type="GO" id="GO:0008270">
    <property type="term" value="F:zinc ion binding"/>
    <property type="evidence" value="ECO:0007669"/>
    <property type="project" value="UniProtKB-KW"/>
</dbReference>
<dbReference type="STRING" id="4577.A0A1D6PUW3"/>
<dbReference type="SUPFAM" id="SSF57850">
    <property type="entry name" value="RING/U-box"/>
    <property type="match status" value="1"/>
</dbReference>
<dbReference type="PANTHER" id="PTHR45626">
    <property type="entry name" value="TRANSCRIPTION TERMINATION FACTOR 2-RELATED"/>
    <property type="match status" value="1"/>
</dbReference>
<evidence type="ECO:0000256" key="5">
    <source>
        <dbReference type="ARBA" id="ARBA00022801"/>
    </source>
</evidence>
<dbReference type="InterPro" id="IPR017907">
    <property type="entry name" value="Znf_RING_CS"/>
</dbReference>
<dbReference type="FunFam" id="3.40.50.10810:FF:000068">
    <property type="entry name" value="SNF2 domain-containing protein / helicase domain-containing protein / zinc finger protein-like protein"/>
    <property type="match status" value="1"/>
</dbReference>
<evidence type="ECO:0000256" key="9">
    <source>
        <dbReference type="SAM" id="MobiDB-lite"/>
    </source>
</evidence>
<feature type="region of interest" description="Disordered" evidence="9">
    <location>
        <begin position="354"/>
        <end position="379"/>
    </location>
</feature>
<feature type="compositionally biased region" description="Polar residues" evidence="9">
    <location>
        <begin position="179"/>
        <end position="191"/>
    </location>
</feature>
<dbReference type="GO" id="GO:0005524">
    <property type="term" value="F:ATP binding"/>
    <property type="evidence" value="ECO:0007669"/>
    <property type="project" value="UniProtKB-KW"/>
</dbReference>